<dbReference type="PANTHER" id="PTHR36480:SF3">
    <property type="entry name" value="OS06G0118900 PROTEIN"/>
    <property type="match status" value="1"/>
</dbReference>
<evidence type="ECO:0000313" key="2">
    <source>
        <dbReference type="EMBL" id="OEL16019.1"/>
    </source>
</evidence>
<dbReference type="PANTHER" id="PTHR36480">
    <property type="entry name" value="OS06G0118900 PROTEIN-RELATED"/>
    <property type="match status" value="1"/>
</dbReference>
<sequence length="200" mass="21539">MAPPAAGVKAALNAKRYILAALMVTMAGAVVVTVFFVVLSPARIHFSVTNAGRRRSNLSPDGMVLTLTLTANNTSRRTAVTYESMSIDVMISNNGTRDQRQLLSFLAGTTVTTGMPLLQPTGNVTTIAASVQLVHYDGWFQAVTANMTGNFTVMVTATAWFKVGIARTRLYDIRVYCRPMPFLAKPVNKTAPLPLPVDCA</sequence>
<name>A0A1E5USY6_9POAL</name>
<dbReference type="OrthoDB" id="677015at2759"/>
<keyword evidence="1" id="KW-1133">Transmembrane helix</keyword>
<dbReference type="AlphaFoldDB" id="A0A1E5USY6"/>
<feature type="transmembrane region" description="Helical" evidence="1">
    <location>
        <begin position="17"/>
        <end position="39"/>
    </location>
</feature>
<reference evidence="2 3" key="1">
    <citation type="submission" date="2016-09" db="EMBL/GenBank/DDBJ databases">
        <title>The draft genome of Dichanthelium oligosanthes: A C3 panicoid grass species.</title>
        <authorList>
            <person name="Studer A.J."/>
            <person name="Schnable J.C."/>
            <person name="Brutnell T.P."/>
        </authorList>
    </citation>
    <scope>NUCLEOTIDE SEQUENCE [LARGE SCALE GENOMIC DNA]</scope>
    <source>
        <strain evidence="3">cv. Kellogg 1175</strain>
        <tissue evidence="2">Leaf</tissue>
    </source>
</reference>
<protein>
    <recommendedName>
        <fullName evidence="4">Late embryogenesis abundant protein LEA-2 subgroup domain-containing protein</fullName>
    </recommendedName>
</protein>
<organism evidence="2 3">
    <name type="scientific">Dichanthelium oligosanthes</name>
    <dbReference type="NCBI Taxonomy" id="888268"/>
    <lineage>
        <taxon>Eukaryota</taxon>
        <taxon>Viridiplantae</taxon>
        <taxon>Streptophyta</taxon>
        <taxon>Embryophyta</taxon>
        <taxon>Tracheophyta</taxon>
        <taxon>Spermatophyta</taxon>
        <taxon>Magnoliopsida</taxon>
        <taxon>Liliopsida</taxon>
        <taxon>Poales</taxon>
        <taxon>Poaceae</taxon>
        <taxon>PACMAD clade</taxon>
        <taxon>Panicoideae</taxon>
        <taxon>Panicodae</taxon>
        <taxon>Paniceae</taxon>
        <taxon>Dichantheliinae</taxon>
        <taxon>Dichanthelium</taxon>
    </lineage>
</organism>
<evidence type="ECO:0008006" key="4">
    <source>
        <dbReference type="Google" id="ProtNLM"/>
    </source>
</evidence>
<gene>
    <name evidence="2" type="ORF">BAE44_0022962</name>
</gene>
<dbReference type="EMBL" id="LWDX02064391">
    <property type="protein sequence ID" value="OEL16019.1"/>
    <property type="molecule type" value="Genomic_DNA"/>
</dbReference>
<comment type="caution">
    <text evidence="2">The sequence shown here is derived from an EMBL/GenBank/DDBJ whole genome shotgun (WGS) entry which is preliminary data.</text>
</comment>
<evidence type="ECO:0000313" key="3">
    <source>
        <dbReference type="Proteomes" id="UP000095767"/>
    </source>
</evidence>
<evidence type="ECO:0000256" key="1">
    <source>
        <dbReference type="SAM" id="Phobius"/>
    </source>
</evidence>
<dbReference type="Proteomes" id="UP000095767">
    <property type="component" value="Unassembled WGS sequence"/>
</dbReference>
<accession>A0A1E5USY6</accession>
<keyword evidence="1" id="KW-0812">Transmembrane</keyword>
<proteinExistence type="predicted"/>
<keyword evidence="3" id="KW-1185">Reference proteome</keyword>
<keyword evidence="1" id="KW-0472">Membrane</keyword>